<gene>
    <name evidence="2" type="ORF">POCULU_LOCUS10185</name>
</gene>
<dbReference type="EMBL" id="CAJVPJ010004781">
    <property type="protein sequence ID" value="CAG8655583.1"/>
    <property type="molecule type" value="Genomic_DNA"/>
</dbReference>
<feature type="region of interest" description="Disordered" evidence="1">
    <location>
        <begin position="52"/>
        <end position="81"/>
    </location>
</feature>
<reference evidence="2" key="1">
    <citation type="submission" date="2021-06" db="EMBL/GenBank/DDBJ databases">
        <authorList>
            <person name="Kallberg Y."/>
            <person name="Tangrot J."/>
            <person name="Rosling A."/>
        </authorList>
    </citation>
    <scope>NUCLEOTIDE SEQUENCE</scope>
    <source>
        <strain evidence="2">IA702</strain>
    </source>
</reference>
<name>A0A9N9DWN7_9GLOM</name>
<sequence>MASSDQTASIFDNIQSKLCSRCATRKTLGEFVRFHGSREKEFAICNSCSQKKKGKRPLKSNEDDETRPENALDENSELEEDINNNEDDVIYELAELEEIFARYFTNIEETTEVNFSKTFELEDELIDNFNADGDTTEEDKFRNIICFFLLPIEAESRYYWEIRKLYCHQNNTGQATVYLGCAQRMDRKSTRPESRPTKRISEARPPIERYSCKGKITITIDINIRQAKVKIKHLISHKRPTYRESNLPENAITWIFNNLNRNIRKVDIYKRLCEEGLVDSTIHTYRQVYYWASKFSAQQYVSNASNQLISSLNFLKQNELIDEGYKVMLYVENDFVRALGFLTPFNGQIRREDINEIVIDSTFKTNQEKFELFTVIVNWGGYGVPLAYLYVDT</sequence>
<accession>A0A9N9DWN7</accession>
<dbReference type="Proteomes" id="UP000789572">
    <property type="component" value="Unassembled WGS sequence"/>
</dbReference>
<keyword evidence="3" id="KW-1185">Reference proteome</keyword>
<feature type="compositionally biased region" description="Acidic residues" evidence="1">
    <location>
        <begin position="62"/>
        <end position="81"/>
    </location>
</feature>
<dbReference type="OrthoDB" id="2442968at2759"/>
<feature type="non-terminal residue" evidence="2">
    <location>
        <position position="393"/>
    </location>
</feature>
<evidence type="ECO:0000313" key="2">
    <source>
        <dbReference type="EMBL" id="CAG8655583.1"/>
    </source>
</evidence>
<protein>
    <submittedName>
        <fullName evidence="2">864_t:CDS:1</fullName>
    </submittedName>
</protein>
<evidence type="ECO:0000313" key="3">
    <source>
        <dbReference type="Proteomes" id="UP000789572"/>
    </source>
</evidence>
<evidence type="ECO:0000256" key="1">
    <source>
        <dbReference type="SAM" id="MobiDB-lite"/>
    </source>
</evidence>
<proteinExistence type="predicted"/>
<comment type="caution">
    <text evidence="2">The sequence shown here is derived from an EMBL/GenBank/DDBJ whole genome shotgun (WGS) entry which is preliminary data.</text>
</comment>
<organism evidence="2 3">
    <name type="scientific">Paraglomus occultum</name>
    <dbReference type="NCBI Taxonomy" id="144539"/>
    <lineage>
        <taxon>Eukaryota</taxon>
        <taxon>Fungi</taxon>
        <taxon>Fungi incertae sedis</taxon>
        <taxon>Mucoromycota</taxon>
        <taxon>Glomeromycotina</taxon>
        <taxon>Glomeromycetes</taxon>
        <taxon>Paraglomerales</taxon>
        <taxon>Paraglomeraceae</taxon>
        <taxon>Paraglomus</taxon>
    </lineage>
</organism>
<dbReference type="AlphaFoldDB" id="A0A9N9DWN7"/>